<name>A0A9P7KHR6_9AGAR</name>
<dbReference type="EMBL" id="JABCKI010000349">
    <property type="protein sequence ID" value="KAG5650848.1"/>
    <property type="molecule type" value="Genomic_DNA"/>
</dbReference>
<gene>
    <name evidence="2" type="ORF">H0H81_010763</name>
</gene>
<reference evidence="2" key="2">
    <citation type="submission" date="2021-10" db="EMBL/GenBank/DDBJ databases">
        <title>Phylogenomics reveals ancestral predisposition of the termite-cultivated fungus Termitomyces towards a domesticated lifestyle.</title>
        <authorList>
            <person name="Auxier B."/>
            <person name="Grum-Grzhimaylo A."/>
            <person name="Cardenas M.E."/>
            <person name="Lodge J.D."/>
            <person name="Laessoe T."/>
            <person name="Pedersen O."/>
            <person name="Smith M.E."/>
            <person name="Kuyper T.W."/>
            <person name="Franco-Molano E.A."/>
            <person name="Baroni T.J."/>
            <person name="Aanen D.K."/>
        </authorList>
    </citation>
    <scope>NUCLEOTIDE SEQUENCE</scope>
    <source>
        <strain evidence="2">D49</strain>
    </source>
</reference>
<dbReference type="Proteomes" id="UP000717328">
    <property type="component" value="Unassembled WGS sequence"/>
</dbReference>
<keyword evidence="3" id="KW-1185">Reference proteome</keyword>
<evidence type="ECO:0000259" key="1">
    <source>
        <dbReference type="Pfam" id="PF14616"/>
    </source>
</evidence>
<dbReference type="AlphaFoldDB" id="A0A9P7KHR6"/>
<accession>A0A9P7KHR6</accession>
<sequence>MQSPIPIACPKADHMRPATTCSTFTVRPMPSFLSPLTHHRAGVSLSGPLPPPVAFRETARPNAARNERTTVVEAACAACKRWVPIQGVRMVEPKNASNLLFIFHTFLFFRSPQIPPLTPTLQVKEIFWWKHAAQCPGPRTPARVEDVFEPDAVYARLAVLQAEADAVCELEVQGAGAGEDGEDEAERAG</sequence>
<protein>
    <recommendedName>
        <fullName evidence="1">Transcription regulator Rua1 C-terminal domain-containing protein</fullName>
    </recommendedName>
</protein>
<evidence type="ECO:0000313" key="3">
    <source>
        <dbReference type="Proteomes" id="UP000717328"/>
    </source>
</evidence>
<proteinExistence type="predicted"/>
<organism evidence="2 3">
    <name type="scientific">Sphagnurus paluster</name>
    <dbReference type="NCBI Taxonomy" id="117069"/>
    <lineage>
        <taxon>Eukaryota</taxon>
        <taxon>Fungi</taxon>
        <taxon>Dikarya</taxon>
        <taxon>Basidiomycota</taxon>
        <taxon>Agaricomycotina</taxon>
        <taxon>Agaricomycetes</taxon>
        <taxon>Agaricomycetidae</taxon>
        <taxon>Agaricales</taxon>
        <taxon>Tricholomatineae</taxon>
        <taxon>Lyophyllaceae</taxon>
        <taxon>Sphagnurus</taxon>
    </lineage>
</organism>
<reference evidence="2" key="1">
    <citation type="submission" date="2021-02" db="EMBL/GenBank/DDBJ databases">
        <authorList>
            <person name="Nieuwenhuis M."/>
            <person name="Van De Peppel L.J.J."/>
        </authorList>
    </citation>
    <scope>NUCLEOTIDE SEQUENCE</scope>
    <source>
        <strain evidence="2">D49</strain>
    </source>
</reference>
<dbReference type="InterPro" id="IPR028012">
    <property type="entry name" value="Rua1_C"/>
</dbReference>
<evidence type="ECO:0000313" key="2">
    <source>
        <dbReference type="EMBL" id="KAG5650848.1"/>
    </source>
</evidence>
<comment type="caution">
    <text evidence="2">The sequence shown here is derived from an EMBL/GenBank/DDBJ whole genome shotgun (WGS) entry which is preliminary data.</text>
</comment>
<feature type="domain" description="Transcription regulator Rua1 C-terminal" evidence="1">
    <location>
        <begin position="42"/>
        <end position="104"/>
    </location>
</feature>
<dbReference type="Pfam" id="PF14616">
    <property type="entry name" value="Rua1_C"/>
    <property type="match status" value="1"/>
</dbReference>
<dbReference type="OrthoDB" id="5595379at2759"/>